<comment type="caution">
    <text evidence="4">The sequence shown here is derived from an EMBL/GenBank/DDBJ whole genome shotgun (WGS) entry which is preliminary data.</text>
</comment>
<evidence type="ECO:0000256" key="2">
    <source>
        <dbReference type="ARBA" id="ARBA00023128"/>
    </source>
</evidence>
<gene>
    <name evidence="4" type="ORF">GPM918_LOCUS1732</name>
    <name evidence="5" type="ORF">OVA965_LOCUS12079</name>
    <name evidence="6" type="ORF">SRO942_LOCUS1732</name>
    <name evidence="7" type="ORF">TMI583_LOCUS12086</name>
</gene>
<dbReference type="Proteomes" id="UP000682733">
    <property type="component" value="Unassembled WGS sequence"/>
</dbReference>
<dbReference type="Proteomes" id="UP000677228">
    <property type="component" value="Unassembled WGS sequence"/>
</dbReference>
<comment type="subcellular location">
    <subcellularLocation>
        <location evidence="1">Mitochondrion</location>
    </subcellularLocation>
</comment>
<dbReference type="PROSITE" id="PS51808">
    <property type="entry name" value="CHCH"/>
    <property type="match status" value="1"/>
</dbReference>
<dbReference type="EMBL" id="CAJOBA010004790">
    <property type="protein sequence ID" value="CAF3723962.1"/>
    <property type="molecule type" value="Genomic_DNA"/>
</dbReference>
<dbReference type="InterPro" id="IPR048280">
    <property type="entry name" value="COX6B-like"/>
</dbReference>
<dbReference type="SUPFAM" id="SSF47694">
    <property type="entry name" value="Cytochrome c oxidase subunit h"/>
    <property type="match status" value="1"/>
</dbReference>
<dbReference type="InterPro" id="IPR003213">
    <property type="entry name" value="Cyt_c_oxidase_su6B"/>
</dbReference>
<sequence>MSSASALITSLEDIAKNPKLDHYDEQLCKEIHQKLDKEAKEQDMSYTERFEMAKKNLFTHSKWAEIFPAGVAQCLKEYWKERSSSAPLDPRFPNSNQTKRCWVNYVDYHRCMDVKQDEKICGYFKHLYKDLCPHSWVERWDEELEKGVFPGINN</sequence>
<dbReference type="Proteomes" id="UP000681722">
    <property type="component" value="Unassembled WGS sequence"/>
</dbReference>
<keyword evidence="8" id="KW-1185">Reference proteome</keyword>
<name>A0A813QIM4_9BILA</name>
<accession>A0A813QIM4</accession>
<evidence type="ECO:0000256" key="1">
    <source>
        <dbReference type="ARBA" id="ARBA00004173"/>
    </source>
</evidence>
<dbReference type="AlphaFoldDB" id="A0A813QIM4"/>
<dbReference type="Gene3D" id="1.10.10.140">
    <property type="entry name" value="Cytochrome c oxidase, subunit VIb"/>
    <property type="match status" value="1"/>
</dbReference>
<dbReference type="EMBL" id="CAJNOK010004783">
    <property type="protein sequence ID" value="CAF0949548.1"/>
    <property type="molecule type" value="Genomic_DNA"/>
</dbReference>
<keyword evidence="2" id="KW-0496">Mitochondrion</keyword>
<proteinExistence type="predicted"/>
<evidence type="ECO:0000313" key="4">
    <source>
        <dbReference type="EMBL" id="CAF0767441.1"/>
    </source>
</evidence>
<reference evidence="4" key="1">
    <citation type="submission" date="2021-02" db="EMBL/GenBank/DDBJ databases">
        <authorList>
            <person name="Nowell W R."/>
        </authorList>
    </citation>
    <scope>NUCLEOTIDE SEQUENCE</scope>
</reference>
<dbReference type="EMBL" id="CAJNOQ010000171">
    <property type="protein sequence ID" value="CAF0767441.1"/>
    <property type="molecule type" value="Genomic_DNA"/>
</dbReference>
<dbReference type="Pfam" id="PF02297">
    <property type="entry name" value="COX6B"/>
    <property type="match status" value="1"/>
</dbReference>
<keyword evidence="3" id="KW-1015">Disulfide bond</keyword>
<evidence type="ECO:0000313" key="5">
    <source>
        <dbReference type="EMBL" id="CAF0949548.1"/>
    </source>
</evidence>
<evidence type="ECO:0000313" key="8">
    <source>
        <dbReference type="Proteomes" id="UP000663829"/>
    </source>
</evidence>
<dbReference type="CDD" id="cd00926">
    <property type="entry name" value="Cyt_c_Oxidase_VIb"/>
    <property type="match status" value="1"/>
</dbReference>
<evidence type="ECO:0000313" key="7">
    <source>
        <dbReference type="EMBL" id="CAF3723962.1"/>
    </source>
</evidence>
<protein>
    <submittedName>
        <fullName evidence="4">Uncharacterized protein</fullName>
    </submittedName>
</protein>
<dbReference type="GO" id="GO:0005739">
    <property type="term" value="C:mitochondrion"/>
    <property type="evidence" value="ECO:0007669"/>
    <property type="project" value="UniProtKB-SubCell"/>
</dbReference>
<dbReference type="InterPro" id="IPR036549">
    <property type="entry name" value="CX6/COA6-like_sf"/>
</dbReference>
<dbReference type="Proteomes" id="UP000663829">
    <property type="component" value="Unassembled WGS sequence"/>
</dbReference>
<dbReference type="EMBL" id="CAJOBC010000171">
    <property type="protein sequence ID" value="CAF3549090.1"/>
    <property type="molecule type" value="Genomic_DNA"/>
</dbReference>
<evidence type="ECO:0000256" key="3">
    <source>
        <dbReference type="ARBA" id="ARBA00023157"/>
    </source>
</evidence>
<dbReference type="GO" id="GO:0045277">
    <property type="term" value="C:respiratory chain complex IV"/>
    <property type="evidence" value="ECO:0007669"/>
    <property type="project" value="InterPro"/>
</dbReference>
<dbReference type="OrthoDB" id="1107506at2759"/>
<dbReference type="PANTHER" id="PTHR11387">
    <property type="entry name" value="CYTOCHROME C OXIDASE SUBUNIT 6B"/>
    <property type="match status" value="1"/>
</dbReference>
<organism evidence="4 8">
    <name type="scientific">Didymodactylos carnosus</name>
    <dbReference type="NCBI Taxonomy" id="1234261"/>
    <lineage>
        <taxon>Eukaryota</taxon>
        <taxon>Metazoa</taxon>
        <taxon>Spiralia</taxon>
        <taxon>Gnathifera</taxon>
        <taxon>Rotifera</taxon>
        <taxon>Eurotatoria</taxon>
        <taxon>Bdelloidea</taxon>
        <taxon>Philodinida</taxon>
        <taxon>Philodinidae</taxon>
        <taxon>Didymodactylos</taxon>
    </lineage>
</organism>
<evidence type="ECO:0000313" key="6">
    <source>
        <dbReference type="EMBL" id="CAF3549090.1"/>
    </source>
</evidence>